<evidence type="ECO:0000313" key="1">
    <source>
        <dbReference type="EMBL" id="NIJ59721.1"/>
    </source>
</evidence>
<name>A0ABX0V982_9HYPH</name>
<protein>
    <submittedName>
        <fullName evidence="1">Uncharacterized protein</fullName>
    </submittedName>
</protein>
<evidence type="ECO:0000313" key="2">
    <source>
        <dbReference type="Proteomes" id="UP001429580"/>
    </source>
</evidence>
<organism evidence="1 2">
    <name type="scientific">Pseudochelatococcus lubricantis</name>
    <dbReference type="NCBI Taxonomy" id="1538102"/>
    <lineage>
        <taxon>Bacteria</taxon>
        <taxon>Pseudomonadati</taxon>
        <taxon>Pseudomonadota</taxon>
        <taxon>Alphaproteobacteria</taxon>
        <taxon>Hyphomicrobiales</taxon>
        <taxon>Chelatococcaceae</taxon>
        <taxon>Pseudochelatococcus</taxon>
    </lineage>
</organism>
<keyword evidence="2" id="KW-1185">Reference proteome</keyword>
<reference evidence="1 2" key="1">
    <citation type="submission" date="2020-03" db="EMBL/GenBank/DDBJ databases">
        <title>Genomic Encyclopedia of Type Strains, Phase IV (KMG-IV): sequencing the most valuable type-strain genomes for metagenomic binning, comparative biology and taxonomic classification.</title>
        <authorList>
            <person name="Goeker M."/>
        </authorList>
    </citation>
    <scope>NUCLEOTIDE SEQUENCE [LARGE SCALE GENOMIC DNA]</scope>
    <source>
        <strain evidence="1 2">DSM 103870</strain>
    </source>
</reference>
<sequence>MTPSPGHPQTPHGAGERVFVAAGAIIGRKSLFFPEML</sequence>
<dbReference type="Proteomes" id="UP001429580">
    <property type="component" value="Unassembled WGS sequence"/>
</dbReference>
<proteinExistence type="predicted"/>
<comment type="caution">
    <text evidence="1">The sequence shown here is derived from an EMBL/GenBank/DDBJ whole genome shotgun (WGS) entry which is preliminary data.</text>
</comment>
<accession>A0ABX0V982</accession>
<gene>
    <name evidence="1" type="ORF">FHS82_003582</name>
</gene>
<dbReference type="EMBL" id="JAASQI010000010">
    <property type="protein sequence ID" value="NIJ59721.1"/>
    <property type="molecule type" value="Genomic_DNA"/>
</dbReference>